<dbReference type="InterPro" id="IPR050481">
    <property type="entry name" value="UDP-glycosyltransf_plant"/>
</dbReference>
<dbReference type="Gramene" id="TraesLAC4D03G02376220.1">
    <property type="protein sequence ID" value="TraesLAC4D03G02376220.1.CDS1"/>
    <property type="gene ID" value="TraesLAC4D03G02376220"/>
</dbReference>
<evidence type="ECO:0000313" key="7">
    <source>
        <dbReference type="Proteomes" id="UP000019116"/>
    </source>
</evidence>
<dbReference type="Gramene" id="TraesARI4D03G02461310.1">
    <property type="protein sequence ID" value="TraesARI4D03G02461310.1.CDS1"/>
    <property type="gene ID" value="TraesARI4D03G02461310"/>
</dbReference>
<gene>
    <name evidence="6" type="primary">LOC123099449</name>
</gene>
<dbReference type="Gramene" id="TraesPARA_EIv1.0_1414940.1">
    <property type="protein sequence ID" value="TraesPARA_EIv1.0_1414940.1.CDS1"/>
    <property type="gene ID" value="TraesPARA_EIv1.0_1414940"/>
</dbReference>
<dbReference type="PANTHER" id="PTHR48049:SF163">
    <property type="entry name" value="GLYCOSYLTRANSFERASE"/>
    <property type="match status" value="1"/>
</dbReference>
<dbReference type="Gramene" id="TraesSTA4D03G02418050.1">
    <property type="protein sequence ID" value="TraesSTA4D03G02418050.1.CDS1"/>
    <property type="gene ID" value="TraesSTA4D03G02418050"/>
</dbReference>
<dbReference type="Gramene" id="TraesJUL4D03G02441690.1">
    <property type="protein sequence ID" value="TraesJUL4D03G02441690.1.CDS1"/>
    <property type="gene ID" value="TraesJUL4D03G02441690"/>
</dbReference>
<dbReference type="Gramene" id="TraesMAC4D03G02421140.1">
    <property type="protein sequence ID" value="TraesMAC4D03G02421140.1.CDS1"/>
    <property type="gene ID" value="TraesMAC4D03G02421140"/>
</dbReference>
<dbReference type="FunFam" id="3.40.50.2000:FF:000088">
    <property type="entry name" value="Glycosyltransferase"/>
    <property type="match status" value="1"/>
</dbReference>
<accession>A0A3B6JCN5</accession>
<dbReference type="Gramene" id="TraesROB_scaffold_146122_01G000300.1">
    <property type="protein sequence ID" value="TraesROB_scaffold_146122_01G000300.1"/>
    <property type="gene ID" value="TraesROB_scaffold_146122_01G000300"/>
</dbReference>
<dbReference type="RefSeq" id="XP_044377538.1">
    <property type="nucleotide sequence ID" value="XM_044521603.1"/>
</dbReference>
<dbReference type="Gramene" id="TraesCS4D02G037900.1">
    <property type="protein sequence ID" value="TraesCS4D02G037900.1.cds1"/>
    <property type="gene ID" value="TraesCS4D02G037900"/>
</dbReference>
<sequence length="466" mass="49875">MDAPESESLPLHVAIFPWLAMGHLLPCLELAERLAARGHRVSFVSTPRNLARLPPVRPTLAPLVHLVALPLPRVTGLPDGAESTSDVPPDKFDLHRAAFDGLAAPFAAFLDTACAGGRRPDWVVADFVHHWVAAAAEEREVPCAMLLPCAAGIAALAGPPPESRAEERQAVSRSMDAAPRFEAELATEQFAAEDTSGVSVMGRYFMTLERSKFIALRSSPELEPDAFPLLTRLYGKPAVPLGLLPPPPDGARSASENAEDVAIIQWLDALPAKSVVYVALGSEAPLRAELLRELAHGLELSGTSFLWALRNPVDGDGDGESMSILLPDGFVERTGRRGLVAARWVPQVSILAHGAVGAFLTHCGWGSVVEGLQFGHPLIMLPLAGDQGPNARLMEERKVGVLVPRDEEDGSFSRDGVAGAVRAVIVEEGGSVFADNAKKLQGVVASMECNERCIDLFIQHLRSCRN</sequence>
<dbReference type="AlphaFoldDB" id="A0A3B6JCN5"/>
<keyword evidence="3 4" id="KW-0808">Transferase</keyword>
<dbReference type="PANTHER" id="PTHR48049">
    <property type="entry name" value="GLYCOSYLTRANSFERASE"/>
    <property type="match status" value="1"/>
</dbReference>
<comment type="similarity">
    <text evidence="1 4">Belongs to the UDP-glycosyltransferase family.</text>
</comment>
<dbReference type="STRING" id="4565.A0A3B6JCN5"/>
<evidence type="ECO:0000256" key="2">
    <source>
        <dbReference type="ARBA" id="ARBA00022676"/>
    </source>
</evidence>
<dbReference type="Gramene" id="TraesKAR4D01G0013590.1">
    <property type="protein sequence ID" value="cds.TraesKAR4D01G0013590.1"/>
    <property type="gene ID" value="TraesKAR4D01G0013590"/>
</dbReference>
<dbReference type="Gramene" id="TraesWEE_scaffold_152446_01G000200.1">
    <property type="protein sequence ID" value="TraesWEE_scaffold_152446_01G000200.1"/>
    <property type="gene ID" value="TraesWEE_scaffold_152446_01G000200"/>
</dbReference>
<dbReference type="SUPFAM" id="SSF53756">
    <property type="entry name" value="UDP-Glycosyltransferase/glycogen phosphorylase"/>
    <property type="match status" value="1"/>
</dbReference>
<dbReference type="SMR" id="A0A3B6JCN5"/>
<keyword evidence="7" id="KW-1185">Reference proteome</keyword>
<dbReference type="Gramene" id="TraesCS4D03G0063400.1">
    <property type="protein sequence ID" value="TraesCS4D03G0063400.1.CDS1"/>
    <property type="gene ID" value="TraesCS4D03G0063400"/>
</dbReference>
<reference evidence="6" key="1">
    <citation type="submission" date="2018-08" db="EMBL/GenBank/DDBJ databases">
        <authorList>
            <person name="Rossello M."/>
        </authorList>
    </citation>
    <scope>NUCLEOTIDE SEQUENCE [LARGE SCALE GENOMIC DNA]</scope>
    <source>
        <strain evidence="6">cv. Chinese Spring</strain>
    </source>
</reference>
<dbReference type="InterPro" id="IPR002213">
    <property type="entry name" value="UDP_glucos_trans"/>
</dbReference>
<name>A0A3B6JCN5_WHEAT</name>
<evidence type="ECO:0000256" key="4">
    <source>
        <dbReference type="RuleBase" id="RU003718"/>
    </source>
</evidence>
<dbReference type="Gramene" id="TraesNOR4D03G02440790.1">
    <property type="protein sequence ID" value="TraesNOR4D03G02440790.1.CDS1"/>
    <property type="gene ID" value="TraesNOR4D03G02440790"/>
</dbReference>
<dbReference type="InterPro" id="IPR035595">
    <property type="entry name" value="UDP_glycos_trans_CS"/>
</dbReference>
<dbReference type="PROSITE" id="PS00375">
    <property type="entry name" value="UDPGT"/>
    <property type="match status" value="1"/>
</dbReference>
<proteinExistence type="inferred from homology"/>
<evidence type="ECO:0000256" key="1">
    <source>
        <dbReference type="ARBA" id="ARBA00009995"/>
    </source>
</evidence>
<organism evidence="6">
    <name type="scientific">Triticum aestivum</name>
    <name type="common">Wheat</name>
    <dbReference type="NCBI Taxonomy" id="4565"/>
    <lineage>
        <taxon>Eukaryota</taxon>
        <taxon>Viridiplantae</taxon>
        <taxon>Streptophyta</taxon>
        <taxon>Embryophyta</taxon>
        <taxon>Tracheophyta</taxon>
        <taxon>Spermatophyta</taxon>
        <taxon>Magnoliopsida</taxon>
        <taxon>Liliopsida</taxon>
        <taxon>Poales</taxon>
        <taxon>Poaceae</taxon>
        <taxon>BOP clade</taxon>
        <taxon>Pooideae</taxon>
        <taxon>Triticodae</taxon>
        <taxon>Triticeae</taxon>
        <taxon>Triticinae</taxon>
        <taxon>Triticum</taxon>
    </lineage>
</organism>
<evidence type="ECO:0000256" key="3">
    <source>
        <dbReference type="ARBA" id="ARBA00022679"/>
    </source>
</evidence>
<dbReference type="Gramene" id="TraesCLE_scaffold_093268_01G000300.1">
    <property type="protein sequence ID" value="TraesCLE_scaffold_093268_01G000300.1"/>
    <property type="gene ID" value="TraesCLE_scaffold_093268_01G000300"/>
</dbReference>
<protein>
    <recommendedName>
        <fullName evidence="5">Glycosyltransferase</fullName>
        <ecNumber evidence="5">2.4.1.-</ecNumber>
    </recommendedName>
</protein>
<dbReference type="CDD" id="cd03784">
    <property type="entry name" value="GT1_Gtf-like"/>
    <property type="match status" value="1"/>
</dbReference>
<dbReference type="OrthoDB" id="5835829at2759"/>
<dbReference type="OMA" id="VEMLNFG"/>
<dbReference type="EnsemblPlants" id="TraesCS4D02G037900.1">
    <property type="protein sequence ID" value="TraesCS4D02G037900.1.cds1"/>
    <property type="gene ID" value="TraesCS4D02G037900"/>
</dbReference>
<dbReference type="FunFam" id="3.40.50.2000:FF:000037">
    <property type="entry name" value="Glycosyltransferase"/>
    <property type="match status" value="1"/>
</dbReference>
<dbReference type="Gramene" id="TraesSYM4D03G02449910.1">
    <property type="protein sequence ID" value="TraesSYM4D03G02449910.1.CDS1"/>
    <property type="gene ID" value="TraesSYM4D03G02449910"/>
</dbReference>
<reference evidence="6" key="2">
    <citation type="submission" date="2018-10" db="UniProtKB">
        <authorList>
            <consortium name="EnsemblPlants"/>
        </authorList>
    </citation>
    <scope>IDENTIFICATION</scope>
</reference>
<evidence type="ECO:0000313" key="6">
    <source>
        <dbReference type="EnsemblPlants" id="TraesCS4D02G037900.1.cds1"/>
    </source>
</evidence>
<dbReference type="Gramene" id="TraesRN4D0100066200.1">
    <property type="protein sequence ID" value="TraesRN4D0100066200.1"/>
    <property type="gene ID" value="TraesRN4D0100066200"/>
</dbReference>
<keyword evidence="2 4" id="KW-0328">Glycosyltransferase</keyword>
<dbReference type="Pfam" id="PF00201">
    <property type="entry name" value="UDPGT"/>
    <property type="match status" value="1"/>
</dbReference>
<dbReference type="Gramene" id="TraesLDM4D03G02424840.1">
    <property type="protein sequence ID" value="TraesLDM4D03G02424840.1.CDS1"/>
    <property type="gene ID" value="TraesLDM4D03G02424840"/>
</dbReference>
<evidence type="ECO:0000256" key="5">
    <source>
        <dbReference type="RuleBase" id="RU362057"/>
    </source>
</evidence>
<dbReference type="Gene3D" id="3.40.50.2000">
    <property type="entry name" value="Glycogen Phosphorylase B"/>
    <property type="match status" value="2"/>
</dbReference>
<dbReference type="Proteomes" id="UP000019116">
    <property type="component" value="Chromosome 4D"/>
</dbReference>
<dbReference type="GeneID" id="123099449"/>
<dbReference type="Gramene" id="TraesJAG4D03G02420190.1">
    <property type="protein sequence ID" value="TraesJAG4D03G02420190.1.CDS1"/>
    <property type="gene ID" value="TraesJAG4D03G02420190"/>
</dbReference>
<dbReference type="GO" id="GO:0035251">
    <property type="term" value="F:UDP-glucosyltransferase activity"/>
    <property type="evidence" value="ECO:0000318"/>
    <property type="project" value="GO_Central"/>
</dbReference>
<dbReference type="Gramene" id="TraesCAD_scaffold_117999_01G000200.1">
    <property type="protein sequence ID" value="TraesCAD_scaffold_117999_01G000200.1"/>
    <property type="gene ID" value="TraesCAD_scaffold_117999_01G000200"/>
</dbReference>
<dbReference type="EC" id="2.4.1.-" evidence="5"/>
<dbReference type="PaxDb" id="4565-Traes_4DS_B2AA2455A.1"/>